<organism evidence="3 4">
    <name type="scientific">Rahnella sikkimica</name>
    <dbReference type="NCBI Taxonomy" id="1805933"/>
    <lineage>
        <taxon>Bacteria</taxon>
        <taxon>Pseudomonadati</taxon>
        <taxon>Pseudomonadota</taxon>
        <taxon>Gammaproteobacteria</taxon>
        <taxon>Enterobacterales</taxon>
        <taxon>Yersiniaceae</taxon>
        <taxon>Rahnella</taxon>
    </lineage>
</organism>
<evidence type="ECO:0000313" key="4">
    <source>
        <dbReference type="Proteomes" id="UP000239197"/>
    </source>
</evidence>
<dbReference type="RefSeq" id="WP_104922759.1">
    <property type="nucleotide sequence ID" value="NZ_CP019062.1"/>
</dbReference>
<dbReference type="KEGG" id="rox:BV494_10070"/>
<dbReference type="GO" id="GO:0004497">
    <property type="term" value="F:monooxygenase activity"/>
    <property type="evidence" value="ECO:0007669"/>
    <property type="project" value="UniProtKB-KW"/>
</dbReference>
<dbReference type="InterPro" id="IPR024003">
    <property type="entry name" value="Luciferase-like_KPN01858"/>
</dbReference>
<feature type="domain" description="Luciferase-like" evidence="2">
    <location>
        <begin position="15"/>
        <end position="259"/>
    </location>
</feature>
<dbReference type="NCBIfam" id="TIGR04027">
    <property type="entry name" value="LLM_KPN_01858"/>
    <property type="match status" value="1"/>
</dbReference>
<protein>
    <submittedName>
        <fullName evidence="3">FMN-dependent luciferase-like monooxygenase</fullName>
    </submittedName>
</protein>
<evidence type="ECO:0000259" key="2">
    <source>
        <dbReference type="Pfam" id="PF00296"/>
    </source>
</evidence>
<dbReference type="InterPro" id="IPR011251">
    <property type="entry name" value="Luciferase-like_dom"/>
</dbReference>
<keyword evidence="3" id="KW-0560">Oxidoreductase</keyword>
<dbReference type="InterPro" id="IPR036661">
    <property type="entry name" value="Luciferase-like_sf"/>
</dbReference>
<dbReference type="Proteomes" id="UP000239197">
    <property type="component" value="Chromosome"/>
</dbReference>
<feature type="region of interest" description="Disordered" evidence="1">
    <location>
        <begin position="338"/>
        <end position="358"/>
    </location>
</feature>
<evidence type="ECO:0000256" key="1">
    <source>
        <dbReference type="SAM" id="MobiDB-lite"/>
    </source>
</evidence>
<sequence length="358" mass="38853">MSSKRLGFFTRLLDNTSAQERYRLATEQIIHAEQLGFDSAWVAQHHFHEAEGGLPAPLVFLAQVAAHTRFIRLGTGVITLPMENAVRVAEDTAVLDLLSGGRLEVGLGSGGTPSSFLPFGFESSERGAVFSHNLQTLLTAWRGEPLAGTDNRLYPAAPHLEKRVWQATFSVDGGARAGKSGDGLMLSRTQPRPANAPDLRLDELQNPIIDAYLDALPEGVAPRIMGSRTAFVTENGDEARELAQKGLRRQAENHRASGQIVKGDTLDDYIRTFDVHLGTAAQVTATLQADTALARVTDLAFQVHSIDPPHPYILRSIELIARHVAPALGWVRRTPQRHVSTASADPTLSKAASTQDNL</sequence>
<keyword evidence="4" id="KW-1185">Reference proteome</keyword>
<gene>
    <name evidence="3" type="ORF">BV494_10070</name>
</gene>
<dbReference type="Gene3D" id="3.20.20.30">
    <property type="entry name" value="Luciferase-like domain"/>
    <property type="match status" value="1"/>
</dbReference>
<evidence type="ECO:0000313" key="3">
    <source>
        <dbReference type="EMBL" id="AVF35260.1"/>
    </source>
</evidence>
<dbReference type="GO" id="GO:0005829">
    <property type="term" value="C:cytosol"/>
    <property type="evidence" value="ECO:0007669"/>
    <property type="project" value="TreeGrafter"/>
</dbReference>
<dbReference type="PANTHER" id="PTHR30137:SF15">
    <property type="entry name" value="BLL6902 PROTEIN"/>
    <property type="match status" value="1"/>
</dbReference>
<dbReference type="Pfam" id="PF00296">
    <property type="entry name" value="Bac_luciferase"/>
    <property type="match status" value="1"/>
</dbReference>
<dbReference type="PANTHER" id="PTHR30137">
    <property type="entry name" value="LUCIFERASE-LIKE MONOOXYGENASE"/>
    <property type="match status" value="1"/>
</dbReference>
<keyword evidence="3" id="KW-0503">Monooxygenase</keyword>
<dbReference type="OrthoDB" id="7903015at2"/>
<dbReference type="EMBL" id="CP019062">
    <property type="protein sequence ID" value="AVF35260.1"/>
    <property type="molecule type" value="Genomic_DNA"/>
</dbReference>
<dbReference type="SUPFAM" id="SSF51679">
    <property type="entry name" value="Bacterial luciferase-like"/>
    <property type="match status" value="1"/>
</dbReference>
<proteinExistence type="predicted"/>
<reference evidence="4" key="1">
    <citation type="submission" date="2017-01" db="EMBL/GenBank/DDBJ databases">
        <title>Genome sequence of Rouxiella sp. ERMR1:05.</title>
        <authorList>
            <person name="Kumar R."/>
            <person name="Singh D."/>
            <person name="Kumar S."/>
        </authorList>
    </citation>
    <scope>NUCLEOTIDE SEQUENCE [LARGE SCALE GENOMIC DNA]</scope>
    <source>
        <strain evidence="4">ERMR1:05</strain>
    </source>
</reference>
<dbReference type="InterPro" id="IPR050766">
    <property type="entry name" value="Bact_Lucif_Oxidored"/>
</dbReference>
<dbReference type="AlphaFoldDB" id="A0A2L1UQN4"/>
<name>A0A2L1UQN4_9GAMM</name>
<dbReference type="GO" id="GO:0016705">
    <property type="term" value="F:oxidoreductase activity, acting on paired donors, with incorporation or reduction of molecular oxygen"/>
    <property type="evidence" value="ECO:0007669"/>
    <property type="project" value="InterPro"/>
</dbReference>
<accession>A0A2L1UQN4</accession>